<evidence type="ECO:0000313" key="2">
    <source>
        <dbReference type="Proteomes" id="UP000054018"/>
    </source>
</evidence>
<dbReference type="EMBL" id="KN833687">
    <property type="protein sequence ID" value="KIK30322.1"/>
    <property type="molecule type" value="Genomic_DNA"/>
</dbReference>
<gene>
    <name evidence="1" type="ORF">PISMIDRAFT_393088</name>
</gene>
<dbReference type="HOGENOM" id="CLU_2441708_0_0_1"/>
<name>A0A0D0A761_9AGAM</name>
<keyword evidence="2" id="KW-1185">Reference proteome</keyword>
<reference evidence="2" key="2">
    <citation type="submission" date="2015-01" db="EMBL/GenBank/DDBJ databases">
        <title>Evolutionary Origins and Diversification of the Mycorrhizal Mutualists.</title>
        <authorList>
            <consortium name="DOE Joint Genome Institute"/>
            <consortium name="Mycorrhizal Genomics Consortium"/>
            <person name="Kohler A."/>
            <person name="Kuo A."/>
            <person name="Nagy L.G."/>
            <person name="Floudas D."/>
            <person name="Copeland A."/>
            <person name="Barry K.W."/>
            <person name="Cichocki N."/>
            <person name="Veneault-Fourrey C."/>
            <person name="LaButti K."/>
            <person name="Lindquist E.A."/>
            <person name="Lipzen A."/>
            <person name="Lundell T."/>
            <person name="Morin E."/>
            <person name="Murat C."/>
            <person name="Riley R."/>
            <person name="Ohm R."/>
            <person name="Sun H."/>
            <person name="Tunlid A."/>
            <person name="Henrissat B."/>
            <person name="Grigoriev I.V."/>
            <person name="Hibbett D.S."/>
            <person name="Martin F."/>
        </authorList>
    </citation>
    <scope>NUCLEOTIDE SEQUENCE [LARGE SCALE GENOMIC DNA]</scope>
    <source>
        <strain evidence="2">441</strain>
    </source>
</reference>
<accession>A0A0D0A761</accession>
<dbReference type="Proteomes" id="UP000054018">
    <property type="component" value="Unassembled WGS sequence"/>
</dbReference>
<organism evidence="1 2">
    <name type="scientific">Pisolithus microcarpus 441</name>
    <dbReference type="NCBI Taxonomy" id="765257"/>
    <lineage>
        <taxon>Eukaryota</taxon>
        <taxon>Fungi</taxon>
        <taxon>Dikarya</taxon>
        <taxon>Basidiomycota</taxon>
        <taxon>Agaricomycotina</taxon>
        <taxon>Agaricomycetes</taxon>
        <taxon>Agaricomycetidae</taxon>
        <taxon>Boletales</taxon>
        <taxon>Sclerodermatineae</taxon>
        <taxon>Pisolithaceae</taxon>
        <taxon>Pisolithus</taxon>
    </lineage>
</organism>
<protein>
    <submittedName>
        <fullName evidence="1">Unplaced genomic scaffold scaffold_3, whole genome shotgun sequence</fullName>
    </submittedName>
</protein>
<sequence length="90" mass="10181">MLVSLLAKAQLTSYFHAQRTSLPRTEPVNVHDRYSIVNTPRMTNSPERLEWIFPSQTYEVPSRHGMVSWQQYCLAKGTGSRTIPAVSAST</sequence>
<dbReference type="AlphaFoldDB" id="A0A0D0A761"/>
<proteinExistence type="predicted"/>
<evidence type="ECO:0000313" key="1">
    <source>
        <dbReference type="EMBL" id="KIK30322.1"/>
    </source>
</evidence>
<reference evidence="1 2" key="1">
    <citation type="submission" date="2014-04" db="EMBL/GenBank/DDBJ databases">
        <authorList>
            <consortium name="DOE Joint Genome Institute"/>
            <person name="Kuo A."/>
            <person name="Kohler A."/>
            <person name="Costa M.D."/>
            <person name="Nagy L.G."/>
            <person name="Floudas D."/>
            <person name="Copeland A."/>
            <person name="Barry K.W."/>
            <person name="Cichocki N."/>
            <person name="Veneault-Fourrey C."/>
            <person name="LaButti K."/>
            <person name="Lindquist E.A."/>
            <person name="Lipzen A."/>
            <person name="Lundell T."/>
            <person name="Morin E."/>
            <person name="Murat C."/>
            <person name="Sun H."/>
            <person name="Tunlid A."/>
            <person name="Henrissat B."/>
            <person name="Grigoriev I.V."/>
            <person name="Hibbett D.S."/>
            <person name="Martin F."/>
            <person name="Nordberg H.P."/>
            <person name="Cantor M.N."/>
            <person name="Hua S.X."/>
        </authorList>
    </citation>
    <scope>NUCLEOTIDE SEQUENCE [LARGE SCALE GENOMIC DNA]</scope>
    <source>
        <strain evidence="1 2">441</strain>
    </source>
</reference>